<feature type="chain" id="PRO_5040858620" description="Transmembrane protein" evidence="2">
    <location>
        <begin position="26"/>
        <end position="426"/>
    </location>
</feature>
<dbReference type="PANTHER" id="PTHR35560">
    <property type="entry name" value="BLL0132 PROTEIN"/>
    <property type="match status" value="1"/>
</dbReference>
<name>A0A9W9FYA1_9EURO</name>
<gene>
    <name evidence="3" type="ORF">N7456_005278</name>
</gene>
<dbReference type="GO" id="GO:0017000">
    <property type="term" value="P:antibiotic biosynthetic process"/>
    <property type="evidence" value="ECO:0007669"/>
    <property type="project" value="UniProtKB-ARBA"/>
</dbReference>
<dbReference type="EMBL" id="JAPQKH010000003">
    <property type="protein sequence ID" value="KAJ5108603.1"/>
    <property type="molecule type" value="Genomic_DNA"/>
</dbReference>
<keyword evidence="2" id="KW-0732">Signal</keyword>
<dbReference type="SUPFAM" id="SSF53474">
    <property type="entry name" value="alpha/beta-Hydrolases"/>
    <property type="match status" value="1"/>
</dbReference>
<dbReference type="InterPro" id="IPR029058">
    <property type="entry name" value="AB_hydrolase_fold"/>
</dbReference>
<dbReference type="PANTHER" id="PTHR35560:SF3">
    <property type="entry name" value="PEPTIDASE S9 PROLYL OLIGOPEPTIDASE CATALYTIC DOMAIN-CONTAINING PROTEIN"/>
    <property type="match status" value="1"/>
</dbReference>
<dbReference type="Gene3D" id="3.40.50.1820">
    <property type="entry name" value="alpha/beta hydrolase"/>
    <property type="match status" value="1"/>
</dbReference>
<sequence length="426" mass="47328">MAAVLSSRALVWATILAVLAPYCLAFSYNVSRYGEVQVTDNRDIYSGEQAAMIDGDESEEGEDHGDIEVPDGSVFTSFPVNENGTEEVAGFISKDIDNSTIEHLYIVLHGKLRNGNTYWKTFHDAIKYAKEDNFPGTDRKMGVLAPQFFSTKYNSGQYNKNQLGWEDLNAWEPGAQANHPENTTLTTFDVIDGLVKLHSNKDKYPSLKNVTVVGHGGGGQLAQRYSVLASNTPDNVHVRYIHGDPSSCMYFTEDRPTLSDPDASTNSCSNYNVWRYGFDEFPGTKQGLTPKQYFTQYLKRDVISIVGLQDTGRGGDTSCMARVQGGINRRTRNLVWFRYINTLARTDANLDGFPGSFDDLPDWSDDVGGNSHVRLVVVEDADHNATQVFLGDLGREALFHDGDVDEGWRPDDDDDDDDSDSDDDSD</sequence>
<dbReference type="Proteomes" id="UP001149165">
    <property type="component" value="Unassembled WGS sequence"/>
</dbReference>
<feature type="compositionally biased region" description="Basic and acidic residues" evidence="1">
    <location>
        <begin position="401"/>
        <end position="410"/>
    </location>
</feature>
<dbReference type="GO" id="GO:0072330">
    <property type="term" value="P:monocarboxylic acid biosynthetic process"/>
    <property type="evidence" value="ECO:0007669"/>
    <property type="project" value="UniProtKB-ARBA"/>
</dbReference>
<evidence type="ECO:0000313" key="4">
    <source>
        <dbReference type="Proteomes" id="UP001149165"/>
    </source>
</evidence>
<dbReference type="OrthoDB" id="2019572at2759"/>
<feature type="compositionally biased region" description="Acidic residues" evidence="1">
    <location>
        <begin position="411"/>
        <end position="426"/>
    </location>
</feature>
<keyword evidence="4" id="KW-1185">Reference proteome</keyword>
<organism evidence="3 4">
    <name type="scientific">Penicillium angulare</name>
    <dbReference type="NCBI Taxonomy" id="116970"/>
    <lineage>
        <taxon>Eukaryota</taxon>
        <taxon>Fungi</taxon>
        <taxon>Dikarya</taxon>
        <taxon>Ascomycota</taxon>
        <taxon>Pezizomycotina</taxon>
        <taxon>Eurotiomycetes</taxon>
        <taxon>Eurotiomycetidae</taxon>
        <taxon>Eurotiales</taxon>
        <taxon>Aspergillaceae</taxon>
        <taxon>Penicillium</taxon>
    </lineage>
</organism>
<evidence type="ECO:0000256" key="1">
    <source>
        <dbReference type="SAM" id="MobiDB-lite"/>
    </source>
</evidence>
<dbReference type="AlphaFoldDB" id="A0A9W9FYA1"/>
<reference evidence="3" key="2">
    <citation type="journal article" date="2023" name="IMA Fungus">
        <title>Comparative genomic study of the Penicillium genus elucidates a diverse pangenome and 15 lateral gene transfer events.</title>
        <authorList>
            <person name="Petersen C."/>
            <person name="Sorensen T."/>
            <person name="Nielsen M.R."/>
            <person name="Sondergaard T.E."/>
            <person name="Sorensen J.L."/>
            <person name="Fitzpatrick D.A."/>
            <person name="Frisvad J.C."/>
            <person name="Nielsen K.L."/>
        </authorList>
    </citation>
    <scope>NUCLEOTIDE SEQUENCE</scope>
    <source>
        <strain evidence="3">IBT 30069</strain>
    </source>
</reference>
<evidence type="ECO:0008006" key="5">
    <source>
        <dbReference type="Google" id="ProtNLM"/>
    </source>
</evidence>
<proteinExistence type="predicted"/>
<evidence type="ECO:0000256" key="2">
    <source>
        <dbReference type="SAM" id="SignalP"/>
    </source>
</evidence>
<evidence type="ECO:0000313" key="3">
    <source>
        <dbReference type="EMBL" id="KAJ5108603.1"/>
    </source>
</evidence>
<accession>A0A9W9FYA1</accession>
<feature type="signal peptide" evidence="2">
    <location>
        <begin position="1"/>
        <end position="25"/>
    </location>
</feature>
<comment type="caution">
    <text evidence="3">The sequence shown here is derived from an EMBL/GenBank/DDBJ whole genome shotgun (WGS) entry which is preliminary data.</text>
</comment>
<reference evidence="3" key="1">
    <citation type="submission" date="2022-11" db="EMBL/GenBank/DDBJ databases">
        <authorList>
            <person name="Petersen C."/>
        </authorList>
    </citation>
    <scope>NUCLEOTIDE SEQUENCE</scope>
    <source>
        <strain evidence="3">IBT 30069</strain>
    </source>
</reference>
<protein>
    <recommendedName>
        <fullName evidence="5">Transmembrane protein</fullName>
    </recommendedName>
</protein>
<feature type="region of interest" description="Disordered" evidence="1">
    <location>
        <begin position="401"/>
        <end position="426"/>
    </location>
</feature>